<dbReference type="Pfam" id="PF00432">
    <property type="entry name" value="Prenyltrans"/>
    <property type="match status" value="1"/>
</dbReference>
<evidence type="ECO:0000256" key="6">
    <source>
        <dbReference type="ARBA" id="ARBA00022737"/>
    </source>
</evidence>
<evidence type="ECO:0000256" key="4">
    <source>
        <dbReference type="ARBA" id="ARBA00022679"/>
    </source>
</evidence>
<keyword evidence="6" id="KW-0677">Repeat</keyword>
<keyword evidence="7" id="KW-0862">Zinc</keyword>
<protein>
    <recommendedName>
        <fullName evidence="8">Prenyltransferase alpha-alpha toroid domain-containing protein</fullName>
    </recommendedName>
</protein>
<comment type="similarity">
    <text evidence="2">Belongs to the protein prenyltransferase subunit beta family.</text>
</comment>
<dbReference type="Proteomes" id="UP001050691">
    <property type="component" value="Unassembled WGS sequence"/>
</dbReference>
<evidence type="ECO:0000256" key="3">
    <source>
        <dbReference type="ARBA" id="ARBA00022602"/>
    </source>
</evidence>
<feature type="domain" description="Prenyltransferase alpha-alpha toroid" evidence="8">
    <location>
        <begin position="11"/>
        <end position="118"/>
    </location>
</feature>
<organism evidence="9 10">
    <name type="scientific">Clathrus columnatus</name>
    <dbReference type="NCBI Taxonomy" id="1419009"/>
    <lineage>
        <taxon>Eukaryota</taxon>
        <taxon>Fungi</taxon>
        <taxon>Dikarya</taxon>
        <taxon>Basidiomycota</taxon>
        <taxon>Agaricomycotina</taxon>
        <taxon>Agaricomycetes</taxon>
        <taxon>Phallomycetidae</taxon>
        <taxon>Phallales</taxon>
        <taxon>Clathraceae</taxon>
        <taxon>Clathrus</taxon>
    </lineage>
</organism>
<accession>A0AAV5AFC0</accession>
<dbReference type="SUPFAM" id="SSF48239">
    <property type="entry name" value="Terpenoid cyclases/Protein prenyltransferases"/>
    <property type="match status" value="1"/>
</dbReference>
<dbReference type="Gene3D" id="1.50.10.20">
    <property type="match status" value="1"/>
</dbReference>
<dbReference type="PANTHER" id="PTHR11774">
    <property type="entry name" value="GERANYLGERANYL TRANSFERASE TYPE BETA SUBUNIT"/>
    <property type="match status" value="1"/>
</dbReference>
<reference evidence="9" key="1">
    <citation type="submission" date="2021-10" db="EMBL/GenBank/DDBJ databases">
        <title>De novo Genome Assembly of Clathrus columnatus (Basidiomycota, Fungi) Using Illumina and Nanopore Sequence Data.</title>
        <authorList>
            <person name="Ogiso-Tanaka E."/>
            <person name="Itagaki H."/>
            <person name="Hosoya T."/>
            <person name="Hosaka K."/>
        </authorList>
    </citation>
    <scope>NUCLEOTIDE SEQUENCE</scope>
    <source>
        <strain evidence="9">MO-923</strain>
    </source>
</reference>
<keyword evidence="10" id="KW-1185">Reference proteome</keyword>
<comment type="caution">
    <text evidence="9">The sequence shown here is derived from an EMBL/GenBank/DDBJ whole genome shotgun (WGS) entry which is preliminary data.</text>
</comment>
<dbReference type="PANTHER" id="PTHR11774:SF6">
    <property type="entry name" value="PROTEIN FARNESYLTRANSFERASE SUBUNIT BETA"/>
    <property type="match status" value="1"/>
</dbReference>
<dbReference type="AlphaFoldDB" id="A0AAV5AFC0"/>
<dbReference type="GO" id="GO:0005965">
    <property type="term" value="C:protein farnesyltransferase complex"/>
    <property type="evidence" value="ECO:0007669"/>
    <property type="project" value="TreeGrafter"/>
</dbReference>
<dbReference type="InterPro" id="IPR045089">
    <property type="entry name" value="PGGT1B-like"/>
</dbReference>
<dbReference type="InterPro" id="IPR001330">
    <property type="entry name" value="Prenyltrans"/>
</dbReference>
<dbReference type="InterPro" id="IPR008930">
    <property type="entry name" value="Terpenoid_cyclase/PrenylTrfase"/>
</dbReference>
<evidence type="ECO:0000256" key="5">
    <source>
        <dbReference type="ARBA" id="ARBA00022723"/>
    </source>
</evidence>
<evidence type="ECO:0000256" key="1">
    <source>
        <dbReference type="ARBA" id="ARBA00001947"/>
    </source>
</evidence>
<evidence type="ECO:0000313" key="9">
    <source>
        <dbReference type="EMBL" id="GJJ10645.1"/>
    </source>
</evidence>
<dbReference type="GO" id="GO:0004660">
    <property type="term" value="F:protein farnesyltransferase activity"/>
    <property type="evidence" value="ECO:0007669"/>
    <property type="project" value="TreeGrafter"/>
</dbReference>
<evidence type="ECO:0000259" key="8">
    <source>
        <dbReference type="Pfam" id="PF00432"/>
    </source>
</evidence>
<keyword evidence="5" id="KW-0479">Metal-binding</keyword>
<dbReference type="EMBL" id="BPWL01000005">
    <property type="protein sequence ID" value="GJJ10645.1"/>
    <property type="molecule type" value="Genomic_DNA"/>
</dbReference>
<dbReference type="GO" id="GO:0046872">
    <property type="term" value="F:metal ion binding"/>
    <property type="evidence" value="ECO:0007669"/>
    <property type="project" value="UniProtKB-KW"/>
</dbReference>
<evidence type="ECO:0000313" key="10">
    <source>
        <dbReference type="Proteomes" id="UP001050691"/>
    </source>
</evidence>
<sequence>MFLEELFNSLSEALQDYIIYLAQAPSGGLRDKPQKSPDAYHTLYNLAGLSIAQHRRILPIFSSKDDSLYLDPSETTDARDARRRRVFTEVYWWKEQESLSRIKGGSINRVNAAHPLFNLTVSHIQPMLSYFYGQP</sequence>
<comment type="cofactor">
    <cofactor evidence="1">
        <name>Zn(2+)</name>
        <dbReference type="ChEBI" id="CHEBI:29105"/>
    </cofactor>
</comment>
<gene>
    <name evidence="9" type="ORF">Clacol_004872</name>
</gene>
<evidence type="ECO:0000256" key="2">
    <source>
        <dbReference type="ARBA" id="ARBA00010497"/>
    </source>
</evidence>
<proteinExistence type="inferred from homology"/>
<keyword evidence="4" id="KW-0808">Transferase</keyword>
<evidence type="ECO:0000256" key="7">
    <source>
        <dbReference type="ARBA" id="ARBA00022833"/>
    </source>
</evidence>
<name>A0AAV5AFC0_9AGAM</name>
<keyword evidence="3" id="KW-0637">Prenyltransferase</keyword>